<dbReference type="Proteomes" id="UP000265618">
    <property type="component" value="Unassembled WGS sequence"/>
</dbReference>
<keyword evidence="3" id="KW-1185">Reference proteome</keyword>
<dbReference type="EMBL" id="BDIP01000932">
    <property type="protein sequence ID" value="GIQ83120.1"/>
    <property type="molecule type" value="Genomic_DNA"/>
</dbReference>
<proteinExistence type="predicted"/>
<feature type="compositionally biased region" description="Basic and acidic residues" evidence="1">
    <location>
        <begin position="318"/>
        <end position="331"/>
    </location>
</feature>
<gene>
    <name evidence="2" type="ORF">KIPB_004385</name>
</gene>
<accession>A0A9K3CVD4</accession>
<organism evidence="2 3">
    <name type="scientific">Kipferlia bialata</name>
    <dbReference type="NCBI Taxonomy" id="797122"/>
    <lineage>
        <taxon>Eukaryota</taxon>
        <taxon>Metamonada</taxon>
        <taxon>Carpediemonas-like organisms</taxon>
        <taxon>Kipferlia</taxon>
    </lineage>
</organism>
<sequence length="663" mass="74004">MARTRERQRKERSMDVPISVVQLGAAEPAKPKRTKKRRPRSAKRRSSGRVSKEDSVEDVPQEPEQQERSEGMESEGEAEGEGVVPLDVDVPPSRGEPILEAARRLSGGPPRAPNPRMRRFKAQAASTSRINTPPHQFNHMPKRAASSPHTHRDRGDRQALERANFRVPLPPRPATTGMEHVDPFPGYPSPPPSRERWAGRGTPQRGTPVRSRTPAEAGMDSMESPGRLEPLHTFSPSASVIFTPRGDMERERERGRGHRGSTVLTPAANWETSPTPRNTGNRRRSVGGHRDLRPAEQGVSVAVLGMDLESPSLPPLRGSRDRGRERGVERGKGRRASVGTPSRHGREIRRRQLRGSVVIDRNRLDQDSQVPTYSPAPVAAASPSPIRFHPEYVDEATPEGQRERERGRGRKGAVETVTPTVNERPQHPTPGSSGKREREKAYFPAFGHVPFSLRTYDTETDKLVQMLAMQQRQGEGDVYGLDQFNPTGTSVDTADMGTNGGERERERGRERRQPLPYEGYAAVPGTLVVPKTGARRGSNRMGYKQANKVSSDAVRFRVARPGRDEMHHDAKSFYNYRGLYDVCKGIHMSHGPEITGVHFDMTPTNHDNDILPRFLEGNADPDLLDDPNHHLFKCALAYPYRVVIHTAMTQDIAVARCKMIHHR</sequence>
<comment type="caution">
    <text evidence="2">The sequence shown here is derived from an EMBL/GenBank/DDBJ whole genome shotgun (WGS) entry which is preliminary data.</text>
</comment>
<protein>
    <submittedName>
        <fullName evidence="2">Uncharacterized protein</fullName>
    </submittedName>
</protein>
<feature type="compositionally biased region" description="Basic and acidic residues" evidence="1">
    <location>
        <begin position="501"/>
        <end position="513"/>
    </location>
</feature>
<feature type="compositionally biased region" description="Polar residues" evidence="1">
    <location>
        <begin position="124"/>
        <end position="135"/>
    </location>
</feature>
<feature type="compositionally biased region" description="Basic and acidic residues" evidence="1">
    <location>
        <begin position="153"/>
        <end position="164"/>
    </location>
</feature>
<feature type="compositionally biased region" description="Basic and acidic residues" evidence="1">
    <location>
        <begin position="1"/>
        <end position="14"/>
    </location>
</feature>
<feature type="region of interest" description="Disordered" evidence="1">
    <location>
        <begin position="1"/>
        <end position="438"/>
    </location>
</feature>
<feature type="compositionally biased region" description="Basic residues" evidence="1">
    <location>
        <begin position="31"/>
        <end position="47"/>
    </location>
</feature>
<name>A0A9K3CVD4_9EUKA</name>
<evidence type="ECO:0000313" key="2">
    <source>
        <dbReference type="EMBL" id="GIQ83120.1"/>
    </source>
</evidence>
<evidence type="ECO:0000256" key="1">
    <source>
        <dbReference type="SAM" id="MobiDB-lite"/>
    </source>
</evidence>
<feature type="compositionally biased region" description="Polar residues" evidence="1">
    <location>
        <begin position="270"/>
        <end position="279"/>
    </location>
</feature>
<feature type="region of interest" description="Disordered" evidence="1">
    <location>
        <begin position="487"/>
        <end position="513"/>
    </location>
</feature>
<feature type="compositionally biased region" description="Low complexity" evidence="1">
    <location>
        <begin position="375"/>
        <end position="385"/>
    </location>
</feature>
<dbReference type="AlphaFoldDB" id="A0A9K3CVD4"/>
<evidence type="ECO:0000313" key="3">
    <source>
        <dbReference type="Proteomes" id="UP000265618"/>
    </source>
</evidence>
<reference evidence="2 3" key="1">
    <citation type="journal article" date="2018" name="PLoS ONE">
        <title>The draft genome of Kipferlia bialata reveals reductive genome evolution in fornicate parasites.</title>
        <authorList>
            <person name="Tanifuji G."/>
            <person name="Takabayashi S."/>
            <person name="Kume K."/>
            <person name="Takagi M."/>
            <person name="Nakayama T."/>
            <person name="Kamikawa R."/>
            <person name="Inagaki Y."/>
            <person name="Hashimoto T."/>
        </authorList>
    </citation>
    <scope>NUCLEOTIDE SEQUENCE [LARGE SCALE GENOMIC DNA]</scope>
    <source>
        <strain evidence="2">NY0173</strain>
    </source>
</reference>